<dbReference type="Pfam" id="PF00535">
    <property type="entry name" value="Glycos_transf_2"/>
    <property type="match status" value="2"/>
</dbReference>
<name>A0A2V1ZVW9_PSYIM</name>
<evidence type="ECO:0000259" key="1">
    <source>
        <dbReference type="Pfam" id="PF00534"/>
    </source>
</evidence>
<dbReference type="SUPFAM" id="SSF53756">
    <property type="entry name" value="UDP-Glycosyltransferase/glycogen phosphorylase"/>
    <property type="match status" value="1"/>
</dbReference>
<organism evidence="3 4">
    <name type="scientific">Psychrobacter immobilis</name>
    <dbReference type="NCBI Taxonomy" id="498"/>
    <lineage>
        <taxon>Bacteria</taxon>
        <taxon>Pseudomonadati</taxon>
        <taxon>Pseudomonadota</taxon>
        <taxon>Gammaproteobacteria</taxon>
        <taxon>Moraxellales</taxon>
        <taxon>Moraxellaceae</taxon>
        <taxon>Psychrobacter</taxon>
    </lineage>
</organism>
<accession>A0A2V1ZVW9</accession>
<dbReference type="PANTHER" id="PTHR43685">
    <property type="entry name" value="GLYCOSYLTRANSFERASE"/>
    <property type="match status" value="1"/>
</dbReference>
<proteinExistence type="predicted"/>
<dbReference type="GO" id="GO:0016757">
    <property type="term" value="F:glycosyltransferase activity"/>
    <property type="evidence" value="ECO:0007669"/>
    <property type="project" value="InterPro"/>
</dbReference>
<dbReference type="GeneID" id="60254854"/>
<evidence type="ECO:0000313" key="4">
    <source>
        <dbReference type="Proteomes" id="UP000245655"/>
    </source>
</evidence>
<gene>
    <name evidence="3" type="ORF">C8D84_104135</name>
</gene>
<dbReference type="SUPFAM" id="SSF53448">
    <property type="entry name" value="Nucleotide-diphospho-sugar transferases"/>
    <property type="match status" value="2"/>
</dbReference>
<dbReference type="InterPro" id="IPR001296">
    <property type="entry name" value="Glyco_trans_1"/>
</dbReference>
<dbReference type="AlphaFoldDB" id="A0A2V1ZVW9"/>
<reference evidence="3 4" key="1">
    <citation type="submission" date="2018-05" db="EMBL/GenBank/DDBJ databases">
        <title>Genomic Encyclopedia of Type Strains, Phase IV (KMG-IV): sequencing the most valuable type-strain genomes for metagenomic binning, comparative biology and taxonomic classification.</title>
        <authorList>
            <person name="Goeker M."/>
        </authorList>
    </citation>
    <scope>NUCLEOTIDE SEQUENCE [LARGE SCALE GENOMIC DNA]</scope>
    <source>
        <strain evidence="3 4">DSM 7229</strain>
    </source>
</reference>
<dbReference type="InterPro" id="IPR001173">
    <property type="entry name" value="Glyco_trans_2-like"/>
</dbReference>
<dbReference type="Proteomes" id="UP000245655">
    <property type="component" value="Unassembled WGS sequence"/>
</dbReference>
<evidence type="ECO:0000313" key="3">
    <source>
        <dbReference type="EMBL" id="PWK13653.1"/>
    </source>
</evidence>
<dbReference type="EMBL" id="QGGM01000004">
    <property type="protein sequence ID" value="PWK13653.1"/>
    <property type="molecule type" value="Genomic_DNA"/>
</dbReference>
<dbReference type="Pfam" id="PF00534">
    <property type="entry name" value="Glycos_transf_1"/>
    <property type="match status" value="1"/>
</dbReference>
<dbReference type="CDD" id="cd00761">
    <property type="entry name" value="Glyco_tranf_GTA_type"/>
    <property type="match status" value="1"/>
</dbReference>
<dbReference type="Gene3D" id="3.40.50.2000">
    <property type="entry name" value="Glycogen Phosphorylase B"/>
    <property type="match status" value="2"/>
</dbReference>
<dbReference type="PANTHER" id="PTHR43685:SF2">
    <property type="entry name" value="GLYCOSYLTRANSFERASE 2-LIKE DOMAIN-CONTAINING PROTEIN"/>
    <property type="match status" value="1"/>
</dbReference>
<feature type="domain" description="Glycosyl transferase family 1" evidence="1">
    <location>
        <begin position="750"/>
        <end position="873"/>
    </location>
</feature>
<dbReference type="InterPro" id="IPR029044">
    <property type="entry name" value="Nucleotide-diphossugar_trans"/>
</dbReference>
<keyword evidence="3" id="KW-0808">Transferase</keyword>
<feature type="domain" description="Glycosyltransferase 2-like" evidence="2">
    <location>
        <begin position="323"/>
        <end position="418"/>
    </location>
</feature>
<dbReference type="RefSeq" id="WP_109590635.1">
    <property type="nucleotide sequence ID" value="NZ_CAJGZY010000033.1"/>
</dbReference>
<feature type="domain" description="Glycosyltransferase 2-like" evidence="2">
    <location>
        <begin position="126"/>
        <end position="246"/>
    </location>
</feature>
<protein>
    <submittedName>
        <fullName evidence="3">Glycosyl transferase family 2</fullName>
    </submittedName>
</protein>
<evidence type="ECO:0000259" key="2">
    <source>
        <dbReference type="Pfam" id="PF00535"/>
    </source>
</evidence>
<keyword evidence="4" id="KW-1185">Reference proteome</keyword>
<dbReference type="CDD" id="cd03801">
    <property type="entry name" value="GT4_PimA-like"/>
    <property type="match status" value="1"/>
</dbReference>
<comment type="caution">
    <text evidence="3">The sequence shown here is derived from an EMBL/GenBank/DDBJ whole genome shotgun (WGS) entry which is preliminary data.</text>
</comment>
<dbReference type="InterPro" id="IPR050834">
    <property type="entry name" value="Glycosyltransf_2"/>
</dbReference>
<dbReference type="Gene3D" id="3.90.550.10">
    <property type="entry name" value="Spore Coat Polysaccharide Biosynthesis Protein SpsA, Chain A"/>
    <property type="match status" value="2"/>
</dbReference>
<sequence length="959" mass="111882">MSNLKEVNSLIRSNKKIEVMSLLESLIESNPDFKDYYISYLLCFNSLPNYLGKIASDSLIKSDLDEVLDLQVKLDEIILKKWNNVKFTFCISVKNRSCVNVSWDGVTKNKTFVTSYKKNPMNFQLDLLKNFVKSIVDSKINGICLEIIIVDFNSDDHPPEDWINEIVGVREGIEAKVIKSDEPFSRGRGLNIAAEKATGDILFFTDADMLISKEFLIQSLQYAYDKQKPFFPICYSYYTPYNKEGWIRDEGWGNLVIPKVISEKISWWEKRSWGSEDNHMKDQLGDSFIRAQAAGLYHQWHPEDDFKTKYYSSEKNKFEVVLAVTTYNRLDYLEVFIKTWLSTRNPYYKWHLIINDDGSTDGTIEYLKNINIVGTEIHIIYNNRKGVHEGTNAILDRINKIKPDYVFKCDDDVIFVKKGWDNAYIDGMNEFGFLCNYQTKWRDAKVKSTTDKCISYSSAYYSQGAFLAFNMDVVNKIGWFDTKSFGFKGYGHIDFAVRACRAGFNNINTLYDIKNSPSFITLQFDDYKPALDSERIVNEFKVDLSEDSKESFKDFILKDRSNLSYIPRSSIFEYKKSELKPKLHMIIHNNHIGGAEYVHFNHAYALRTIGFDIVIWSVGSGYYLDKYLSNNFETHYVPNFFEEKDEFNNFANEVEDGNYIYNCNAYNDKLFEKMSYNKHFYYLTIMHSDVEWIIKYQKEFRFFTHRYIAIHNYIKEDLVNAGVSTDKVNIVNNTLNHDFSFEYYENINLELRRKLKIPKDALVVSYIGRVAKDKNLLNIVDLAETVTKQRKDIYFIIVGGKSDRVEDSNYFKLFEQKLLTLQDNKKIIYLGELLGKELEDFYNVIDVAVNLSPSEGLPITMLEQLGKGIYCIYPQFPAINITLKEFNSKLIPIKQRKDMKNLEYSETEINLYAQHILSLNRECISNFRNENIKLAKNKFSSANLARQLNKSILGLGYKN</sequence>